<dbReference type="PANTHER" id="PTHR30346">
    <property type="entry name" value="TRANSCRIPTIONAL DUAL REGULATOR HCAR-RELATED"/>
    <property type="match status" value="1"/>
</dbReference>
<name>A0A6N8IRE8_9BURK</name>
<dbReference type="Pfam" id="PF03466">
    <property type="entry name" value="LysR_substrate"/>
    <property type="match status" value="1"/>
</dbReference>
<dbReference type="InterPro" id="IPR036390">
    <property type="entry name" value="WH_DNA-bd_sf"/>
</dbReference>
<keyword evidence="7" id="KW-1185">Reference proteome</keyword>
<accession>A0A6N8IRE8</accession>
<gene>
    <name evidence="6" type="ORF">GON04_08095</name>
</gene>
<evidence type="ECO:0000313" key="6">
    <source>
        <dbReference type="EMBL" id="MVQ29404.1"/>
    </source>
</evidence>
<proteinExistence type="inferred from homology"/>
<feature type="domain" description="HTH lysR-type" evidence="5">
    <location>
        <begin position="1"/>
        <end position="59"/>
    </location>
</feature>
<evidence type="ECO:0000256" key="2">
    <source>
        <dbReference type="ARBA" id="ARBA00023015"/>
    </source>
</evidence>
<dbReference type="RefSeq" id="WP_157397411.1">
    <property type="nucleotide sequence ID" value="NZ_WSEL01000003.1"/>
</dbReference>
<dbReference type="Pfam" id="PF00126">
    <property type="entry name" value="HTH_1"/>
    <property type="match status" value="1"/>
</dbReference>
<dbReference type="GO" id="GO:0032993">
    <property type="term" value="C:protein-DNA complex"/>
    <property type="evidence" value="ECO:0007669"/>
    <property type="project" value="TreeGrafter"/>
</dbReference>
<dbReference type="GO" id="GO:0003700">
    <property type="term" value="F:DNA-binding transcription factor activity"/>
    <property type="evidence" value="ECO:0007669"/>
    <property type="project" value="InterPro"/>
</dbReference>
<dbReference type="AlphaFoldDB" id="A0A6N8IRE8"/>
<dbReference type="Gene3D" id="1.10.10.10">
    <property type="entry name" value="Winged helix-like DNA-binding domain superfamily/Winged helix DNA-binding domain"/>
    <property type="match status" value="1"/>
</dbReference>
<evidence type="ECO:0000256" key="4">
    <source>
        <dbReference type="ARBA" id="ARBA00023163"/>
    </source>
</evidence>
<dbReference type="InterPro" id="IPR000847">
    <property type="entry name" value="LysR_HTH_N"/>
</dbReference>
<dbReference type="PANTHER" id="PTHR30346:SF28">
    <property type="entry name" value="HTH-TYPE TRANSCRIPTIONAL REGULATOR CYNR"/>
    <property type="match status" value="1"/>
</dbReference>
<dbReference type="SUPFAM" id="SSF46785">
    <property type="entry name" value="Winged helix' DNA-binding domain"/>
    <property type="match status" value="1"/>
</dbReference>
<dbReference type="GO" id="GO:0003677">
    <property type="term" value="F:DNA binding"/>
    <property type="evidence" value="ECO:0007669"/>
    <property type="project" value="UniProtKB-KW"/>
</dbReference>
<keyword evidence="4" id="KW-0804">Transcription</keyword>
<organism evidence="6 7">
    <name type="scientific">Ramlibacter pinisoli</name>
    <dbReference type="NCBI Taxonomy" id="2682844"/>
    <lineage>
        <taxon>Bacteria</taxon>
        <taxon>Pseudomonadati</taxon>
        <taxon>Pseudomonadota</taxon>
        <taxon>Betaproteobacteria</taxon>
        <taxon>Burkholderiales</taxon>
        <taxon>Comamonadaceae</taxon>
        <taxon>Ramlibacter</taxon>
    </lineage>
</organism>
<evidence type="ECO:0000256" key="1">
    <source>
        <dbReference type="ARBA" id="ARBA00009437"/>
    </source>
</evidence>
<protein>
    <submittedName>
        <fullName evidence="6">LysR family transcriptional regulator</fullName>
    </submittedName>
</protein>
<evidence type="ECO:0000259" key="5">
    <source>
        <dbReference type="PROSITE" id="PS50931"/>
    </source>
</evidence>
<dbReference type="Gene3D" id="3.40.190.10">
    <property type="entry name" value="Periplasmic binding protein-like II"/>
    <property type="match status" value="2"/>
</dbReference>
<keyword evidence="2" id="KW-0805">Transcription regulation</keyword>
<dbReference type="InterPro" id="IPR005119">
    <property type="entry name" value="LysR_subst-bd"/>
</dbReference>
<comment type="caution">
    <text evidence="6">The sequence shown here is derived from an EMBL/GenBank/DDBJ whole genome shotgun (WGS) entry which is preliminary data.</text>
</comment>
<dbReference type="EMBL" id="WSEL01000003">
    <property type="protein sequence ID" value="MVQ29404.1"/>
    <property type="molecule type" value="Genomic_DNA"/>
</dbReference>
<sequence>MNLQQLRYLAEVAGRDLNLSRAADALHTSQPGISRQIRLLEEELGTELLVRQGNRIAALTQPGHEAVAIARRALREIENLRTLGEDASRGGQGRLVIATTHAHARYVLIPIVRRYQAAWPDVSLGIRQGHPDQIVDWVQAGEADIGLCTDPTRTMPELARLPCYKLARCVLVPAGHALLKKRRPALADLARFPMITLDQAFAAGVTVLGAFARAGLSPRVVLSATDADVIKAFVAAGVGIATLPEIAFDARRDKGLARIAARHLFEPSVSSVWLHRHHYQRRLAAAFVQLLSPAWTPERVQQALRSTQAPDDRTAVDLTA</sequence>
<reference evidence="6 7" key="1">
    <citation type="submission" date="2019-12" db="EMBL/GenBank/DDBJ databases">
        <authorList>
            <person name="Huq M.A."/>
        </authorList>
    </citation>
    <scope>NUCLEOTIDE SEQUENCE [LARGE SCALE GENOMIC DNA]</scope>
    <source>
        <strain evidence="6 7">MAH-25</strain>
    </source>
</reference>
<evidence type="ECO:0000313" key="7">
    <source>
        <dbReference type="Proteomes" id="UP000469385"/>
    </source>
</evidence>
<dbReference type="SUPFAM" id="SSF53850">
    <property type="entry name" value="Periplasmic binding protein-like II"/>
    <property type="match status" value="1"/>
</dbReference>
<dbReference type="PROSITE" id="PS50931">
    <property type="entry name" value="HTH_LYSR"/>
    <property type="match status" value="1"/>
</dbReference>
<evidence type="ECO:0000256" key="3">
    <source>
        <dbReference type="ARBA" id="ARBA00023125"/>
    </source>
</evidence>
<dbReference type="InterPro" id="IPR036388">
    <property type="entry name" value="WH-like_DNA-bd_sf"/>
</dbReference>
<dbReference type="Proteomes" id="UP000469385">
    <property type="component" value="Unassembled WGS sequence"/>
</dbReference>
<keyword evidence="3" id="KW-0238">DNA-binding</keyword>
<dbReference type="PRINTS" id="PR00039">
    <property type="entry name" value="HTHLYSR"/>
</dbReference>
<comment type="similarity">
    <text evidence="1">Belongs to the LysR transcriptional regulatory family.</text>
</comment>